<evidence type="ECO:0000313" key="10">
    <source>
        <dbReference type="EMBL" id="KAL3231601.1"/>
    </source>
</evidence>
<proteinExistence type="inferred from homology"/>
<evidence type="ECO:0000313" key="11">
    <source>
        <dbReference type="Proteomes" id="UP001623330"/>
    </source>
</evidence>
<gene>
    <name evidence="10" type="ORF">RNJ44_00136</name>
</gene>
<dbReference type="InterPro" id="IPR019035">
    <property type="entry name" value="Mediator_Med12"/>
</dbReference>
<dbReference type="Proteomes" id="UP001623330">
    <property type="component" value="Unassembled WGS sequence"/>
</dbReference>
<evidence type="ECO:0000256" key="1">
    <source>
        <dbReference type="ARBA" id="ARBA00004123"/>
    </source>
</evidence>
<comment type="similarity">
    <text evidence="2">Belongs to the Mediator complex subunit 12 family.</text>
</comment>
<keyword evidence="6" id="KW-0539">Nucleus</keyword>
<dbReference type="SMART" id="SM01281">
    <property type="entry name" value="Med12"/>
    <property type="match status" value="1"/>
</dbReference>
<evidence type="ECO:0000256" key="4">
    <source>
        <dbReference type="ARBA" id="ARBA00023015"/>
    </source>
</evidence>
<evidence type="ECO:0000256" key="7">
    <source>
        <dbReference type="ARBA" id="ARBA00032010"/>
    </source>
</evidence>
<reference evidence="10 11" key="1">
    <citation type="submission" date="2024-05" db="EMBL/GenBank/DDBJ databases">
        <title>Long read based assembly of the Candida bracarensis genome reveals expanded adhesin content.</title>
        <authorList>
            <person name="Marcet-Houben M."/>
            <person name="Ksiezopolska E."/>
            <person name="Gabaldon T."/>
        </authorList>
    </citation>
    <scope>NUCLEOTIDE SEQUENCE [LARGE SCALE GENOMIC DNA]</scope>
    <source>
        <strain evidence="10 11">CBM6</strain>
    </source>
</reference>
<name>A0ABR4NT25_9SACH</name>
<evidence type="ECO:0000256" key="3">
    <source>
        <dbReference type="ARBA" id="ARBA00019622"/>
    </source>
</evidence>
<feature type="domain" description="Mediator complex subunit Med12" evidence="9">
    <location>
        <begin position="118"/>
        <end position="181"/>
    </location>
</feature>
<comment type="subcellular location">
    <subcellularLocation>
        <location evidence="1">Nucleus</location>
    </subcellularLocation>
</comment>
<sequence>MVPNKYLLTPPDELNPYSDSAQTKHKIYPDFDPWQHTKEEDDILLNFVSKGYYSTSKVNFESISARSSLQESLPKLSSTLSEKFSHVVKIREQEINKISGIDDSGKNSIKFTDLCSPNFKLPSRLTLTDHRKELWIQELSSPYTSLHKITNFIPHGLKKRQVLEQCYQKQILLIRAIWLIKCCYSIEWKSGIAKHNKTAEEKVKFNAHLLKEWTDNFVFILEKLIFEMTQHYNDPAKMKVWKKEVNYLLRLIGNCYTLELIDKELFHHWILQFVSKVENLEYLPLPLHILELFWSDICDTTNSNTTNNSSNPLFLVTRLTEVLLSKYYNILHSKSMINDDKYIINDIKKNDNIKESLLIFIQKLVCRLFKEQSLEIFLFPPESWENYKPCLIQITSVLCRNLDDAAEIKQKLELISYRNETLRYTPPLSEKPARDDLNLYIPDLTPDNVVVVDLIEVDTKLTNLLDENPTDFDWTAYADQYIVSKVQIIQIILWAIHPSRKSHYEASQLAARLLLLKINTMDGFPEYEIEDEIWSLVFKFAKLSNKNKSLLVVMPNFYSLLNTLIIYGLIKVPTYIRKLISSGILYLTDTDDKYVHCKLLINLKMSPLMESLYNMVLKNVMDQNPEYYQNYNFHKMSGMVEELKAKLTDKQEVDFSSYPISIKISVAEWYLTYLCNGILTNETTITLSQKYYLFSYQLNSSHLYFKWIEFVVYHQLINDISALEYLMDLLLNYQKLFSQYINDHVLFIKTFIFITTKILREKDTISYKLTSFMPFWKFIMKNYPIEIRMDNDLRTEIASVYEEEKAKKEIFENEKDSLKLLYQDLNPNSHQTNGNITVFSELFLTNLKCFLSSTQNVDSKMKARYNLLLLMQSRNRDYSKFISIYLKRKDFKNGDLIALICSKLLTLDQIKNTYGLRFVLDFFDSESEENCVFYEYQKKTFIWSNFQSILNEYDITKYDELNRLVLSIVKYSSSSKLKDISTSIIIDTLKRNPDKALLFFFQILHYQSSLNFLSNEKLEQAVSQIKPYEIYIYMDFTNLWIFQAYTRYYVELLSVESPHNTGKLKDFIFSVVEVTNNNILCAKIFEHIKKNSVTDQVIEMFEHDFFDKVLSGEQFNSDFLQILIEIINPLSVHTNKASRHTNMPHSEKTYELFIRVLTYFNDMNSAQLAEKEIELDVYMKIFTVHQNTIFKRLLENIEESELLIDQMFSLFDKVSFSLRLKLMLYEILSSLKSYSTYSSSTVVDSKQGTTPSKNVVGNSVNNELPKKLEFLPPFQVSSFFEDTADKEESSLDLGLDVASSRPSPSTKNKPTTEKIQGKPPRWLIYNKSTGEYIKTLQKKPYYCINNYQQDSDHTINNCSLNLSLFDARYERNNPR</sequence>
<keyword evidence="11" id="KW-1185">Reference proteome</keyword>
<evidence type="ECO:0000256" key="5">
    <source>
        <dbReference type="ARBA" id="ARBA00023163"/>
    </source>
</evidence>
<evidence type="ECO:0000259" key="9">
    <source>
        <dbReference type="SMART" id="SM01281"/>
    </source>
</evidence>
<evidence type="ECO:0000256" key="2">
    <source>
        <dbReference type="ARBA" id="ARBA00010289"/>
    </source>
</evidence>
<evidence type="ECO:0000256" key="8">
    <source>
        <dbReference type="SAM" id="MobiDB-lite"/>
    </source>
</evidence>
<organism evidence="10 11">
    <name type="scientific">Nakaseomyces bracarensis</name>
    <dbReference type="NCBI Taxonomy" id="273131"/>
    <lineage>
        <taxon>Eukaryota</taxon>
        <taxon>Fungi</taxon>
        <taxon>Dikarya</taxon>
        <taxon>Ascomycota</taxon>
        <taxon>Saccharomycotina</taxon>
        <taxon>Saccharomycetes</taxon>
        <taxon>Saccharomycetales</taxon>
        <taxon>Saccharomycetaceae</taxon>
        <taxon>Nakaseomyces</taxon>
    </lineage>
</organism>
<dbReference type="PANTHER" id="PTHR46567:SF1">
    <property type="entry name" value="MEDIATOR OF RNA POLYMERASE II TRANSCRIPTION SUBUNIT 12"/>
    <property type="match status" value="1"/>
</dbReference>
<keyword evidence="5" id="KW-0804">Transcription</keyword>
<feature type="region of interest" description="Disordered" evidence="8">
    <location>
        <begin position="1291"/>
        <end position="1320"/>
    </location>
</feature>
<keyword evidence="4" id="KW-0805">Transcription regulation</keyword>
<dbReference type="Pfam" id="PF09497">
    <property type="entry name" value="Med12"/>
    <property type="match status" value="1"/>
</dbReference>
<comment type="caution">
    <text evidence="10">The sequence shown here is derived from an EMBL/GenBank/DDBJ whole genome shotgun (WGS) entry which is preliminary data.</text>
</comment>
<dbReference type="EMBL" id="JBEVYD010000006">
    <property type="protein sequence ID" value="KAL3231601.1"/>
    <property type="molecule type" value="Genomic_DNA"/>
</dbReference>
<dbReference type="PANTHER" id="PTHR46567">
    <property type="entry name" value="MEDIATOR OF RNA POLYMERASE II TRANSCRIPTION SUBUNIT 12"/>
    <property type="match status" value="1"/>
</dbReference>
<protein>
    <recommendedName>
        <fullName evidence="3">Mediator of RNA polymerase II transcription subunit 12</fullName>
    </recommendedName>
    <alternativeName>
        <fullName evidence="7">Mediator complex subunit 12</fullName>
    </alternativeName>
</protein>
<evidence type="ECO:0000256" key="6">
    <source>
        <dbReference type="ARBA" id="ARBA00023242"/>
    </source>
</evidence>
<accession>A0ABR4NT25</accession>
<feature type="compositionally biased region" description="Polar residues" evidence="8">
    <location>
        <begin position="1300"/>
        <end position="1309"/>
    </location>
</feature>